<evidence type="ECO:0000313" key="2">
    <source>
        <dbReference type="Proteomes" id="UP000264310"/>
    </source>
</evidence>
<dbReference type="PANTHER" id="PTHR48050">
    <property type="entry name" value="STEROL 3-BETA-GLUCOSYLTRANSFERASE"/>
    <property type="match status" value="1"/>
</dbReference>
<proteinExistence type="predicted"/>
<dbReference type="InterPro" id="IPR050426">
    <property type="entry name" value="Glycosyltransferase_28"/>
</dbReference>
<organism evidence="1 2">
    <name type="scientific">Fulvimarina endophytica</name>
    <dbReference type="NCBI Taxonomy" id="2293836"/>
    <lineage>
        <taxon>Bacteria</taxon>
        <taxon>Pseudomonadati</taxon>
        <taxon>Pseudomonadota</taxon>
        <taxon>Alphaproteobacteria</taxon>
        <taxon>Hyphomicrobiales</taxon>
        <taxon>Aurantimonadaceae</taxon>
        <taxon>Fulvimarina</taxon>
    </lineage>
</organism>
<evidence type="ECO:0000313" key="1">
    <source>
        <dbReference type="EMBL" id="RFC65308.1"/>
    </source>
</evidence>
<dbReference type="CDD" id="cd03784">
    <property type="entry name" value="GT1_Gtf-like"/>
    <property type="match status" value="1"/>
</dbReference>
<reference evidence="1 2" key="1">
    <citation type="submission" date="2018-08" db="EMBL/GenBank/DDBJ databases">
        <title>Fulvimarina sp. 85, whole genome shotgun sequence.</title>
        <authorList>
            <person name="Tuo L."/>
        </authorList>
    </citation>
    <scope>NUCLEOTIDE SEQUENCE [LARGE SCALE GENOMIC DNA]</scope>
    <source>
        <strain evidence="1 2">85</strain>
    </source>
</reference>
<dbReference type="InterPro" id="IPR002213">
    <property type="entry name" value="UDP_glucos_trans"/>
</dbReference>
<dbReference type="Gene3D" id="3.40.50.2000">
    <property type="entry name" value="Glycogen Phosphorylase B"/>
    <property type="match status" value="2"/>
</dbReference>
<name>A0A371X7Y3_9HYPH</name>
<comment type="caution">
    <text evidence="1">The sequence shown here is derived from an EMBL/GenBank/DDBJ whole genome shotgun (WGS) entry which is preliminary data.</text>
</comment>
<keyword evidence="1" id="KW-0808">Transferase</keyword>
<dbReference type="GO" id="GO:0017000">
    <property type="term" value="P:antibiotic biosynthetic process"/>
    <property type="evidence" value="ECO:0007669"/>
    <property type="project" value="UniProtKB-ARBA"/>
</dbReference>
<dbReference type="SUPFAM" id="SSF53756">
    <property type="entry name" value="UDP-Glycosyltransferase/glycogen phosphorylase"/>
    <property type="match status" value="1"/>
</dbReference>
<gene>
    <name evidence="1" type="ORF">DYI37_05600</name>
</gene>
<protein>
    <submittedName>
        <fullName evidence="1">Glycosyltransferase</fullName>
    </submittedName>
</protein>
<dbReference type="PANTHER" id="PTHR48050:SF13">
    <property type="entry name" value="STEROL 3-BETA-GLUCOSYLTRANSFERASE UGT80A2"/>
    <property type="match status" value="1"/>
</dbReference>
<dbReference type="AlphaFoldDB" id="A0A371X7Y3"/>
<dbReference type="EMBL" id="QURL01000002">
    <property type="protein sequence ID" value="RFC65308.1"/>
    <property type="molecule type" value="Genomic_DNA"/>
</dbReference>
<accession>A0A371X7Y3</accession>
<sequence>MRAARRLPGVDSIALKELGNLARIAFVCPDFYSHLRAFEALGEELASMGHEPVFLVPEGAGEMRSTHFRTIFVGRKAGGVFGRRLAGRAAASGTGLTGILRTVADRARATDAFCAAAPAVMRRERIDLVVGDEFEPAAGLVAAFLGLPHVSLAAALPIERDPAMPLPFLGWAYDPSERGLARNRGGELVGGFLMGSQRRVISRWAQRFGLGEIADDTACLSRSLRLAQAPASFDFPRPPTAGLTPVGPIRSQHREAHPGLDAFAVDPARPFVFASLGTMQGHRRWLFERIASVCRAAGAQLLVAHCGGLSPSDAARIGADWVTDFVDQGSILSRADLCVTHGGLNTVLDCIDTGTPMLALPVGYDQPGNGARIRHHRIGETIPARRATRRRIEEALTRLLDERAGYVERAAPMRAEIRRAGGAARAAQLVHDLLIRSRIEAHAGRFDAARQPANDTEIRDLGLSVRL</sequence>
<dbReference type="Proteomes" id="UP000264310">
    <property type="component" value="Unassembled WGS sequence"/>
</dbReference>
<dbReference type="GO" id="GO:0008194">
    <property type="term" value="F:UDP-glycosyltransferase activity"/>
    <property type="evidence" value="ECO:0007669"/>
    <property type="project" value="InterPro"/>
</dbReference>
<keyword evidence="2" id="KW-1185">Reference proteome</keyword>
<dbReference type="Pfam" id="PF00201">
    <property type="entry name" value="UDPGT"/>
    <property type="match status" value="1"/>
</dbReference>